<accession>S9QIX7</accession>
<dbReference type="InterPro" id="IPR037473">
    <property type="entry name" value="Lcp-like"/>
</dbReference>
<dbReference type="EMBL" id="ANAH02000010">
    <property type="protein sequence ID" value="EPX61224.1"/>
    <property type="molecule type" value="Genomic_DNA"/>
</dbReference>
<gene>
    <name evidence="2" type="ORF">D187_001007</name>
</gene>
<sequence>MSAITSIHGGKAGESTTHRWTDALLEPFRSVGDPVADPVVESIFANNEAAVVTRMLRSLAANEHLVPAEMPDAVEHYLNQTDDWPAWAEPEKVRIGQRLFGRYGMQMALALFTWSLPSCYACAKGAQVLTSTGRIDKYVNHRIIETSQFLLDVMAEGGLERGGRGVRTAQKIRLLHATIRYHVRHYPKWQPEWGTPINQEDQAITLLTFALLPRTLTKLGLDFTPEEEDAFFHCWRVIGHILGIDAALLPRDPNEGQQLWDAITRRQVAPSEAGRTLTHALINYMKELVPGTMFDGLPAALIRELCDKPIAQAILTEEPDWARHLLEPMRVFFNLTDEAQDSSGIVARISGTFSRKLLEGLYSIERGDKQLMFHIPQSLQDAWGLDTPATRHV</sequence>
<dbReference type="GO" id="GO:0016491">
    <property type="term" value="F:oxidoreductase activity"/>
    <property type="evidence" value="ECO:0007669"/>
    <property type="project" value="InterPro"/>
</dbReference>
<feature type="domain" description="ER-bound oxygenase mpaB/mpaB'/Rubber oxygenase catalytic" evidence="1">
    <location>
        <begin position="137"/>
        <end position="315"/>
    </location>
</feature>
<organism evidence="2 3">
    <name type="scientific">Cystobacter fuscus (strain ATCC 25194 / DSM 2262 / NBRC 100088 / M29)</name>
    <dbReference type="NCBI Taxonomy" id="1242864"/>
    <lineage>
        <taxon>Bacteria</taxon>
        <taxon>Pseudomonadati</taxon>
        <taxon>Myxococcota</taxon>
        <taxon>Myxococcia</taxon>
        <taxon>Myxococcales</taxon>
        <taxon>Cystobacterineae</taxon>
        <taxon>Archangiaceae</taxon>
        <taxon>Cystobacter</taxon>
    </lineage>
</organism>
<protein>
    <recommendedName>
        <fullName evidence="1">ER-bound oxygenase mpaB/mpaB'/Rubber oxygenase catalytic domain-containing protein</fullName>
    </recommendedName>
</protein>
<dbReference type="RefSeq" id="WP_002622028.1">
    <property type="nucleotide sequence ID" value="NZ_ANAH02000010.1"/>
</dbReference>
<comment type="caution">
    <text evidence="2">The sequence shown here is derived from an EMBL/GenBank/DDBJ whole genome shotgun (WGS) entry which is preliminary data.</text>
</comment>
<dbReference type="eggNOG" id="ENOG502Z7TF">
    <property type="taxonomic scope" value="Bacteria"/>
</dbReference>
<keyword evidence="3" id="KW-1185">Reference proteome</keyword>
<dbReference type="InterPro" id="IPR018713">
    <property type="entry name" value="MPAB/Lcp_cat_dom"/>
</dbReference>
<proteinExistence type="predicted"/>
<evidence type="ECO:0000313" key="2">
    <source>
        <dbReference type="EMBL" id="EPX61224.1"/>
    </source>
</evidence>
<evidence type="ECO:0000313" key="3">
    <source>
        <dbReference type="Proteomes" id="UP000011682"/>
    </source>
</evidence>
<dbReference type="PANTHER" id="PTHR37539:SF1">
    <property type="entry name" value="ER-BOUND OXYGENASE MPAB_MPAB'_RUBBER OXYGENASE CATALYTIC DOMAIN-CONTAINING PROTEIN"/>
    <property type="match status" value="1"/>
</dbReference>
<dbReference type="Proteomes" id="UP000011682">
    <property type="component" value="Unassembled WGS sequence"/>
</dbReference>
<reference evidence="2" key="1">
    <citation type="submission" date="2013-05" db="EMBL/GenBank/DDBJ databases">
        <title>Genome assembly of Cystobacter fuscus DSM 2262.</title>
        <authorList>
            <person name="Sharma G."/>
            <person name="Khatri I."/>
            <person name="Kaur C."/>
            <person name="Mayilraj S."/>
            <person name="Subramanian S."/>
        </authorList>
    </citation>
    <scope>NUCLEOTIDE SEQUENCE [LARGE SCALE GENOMIC DNA]</scope>
    <source>
        <strain evidence="2">DSM 2262</strain>
    </source>
</reference>
<evidence type="ECO:0000259" key="1">
    <source>
        <dbReference type="Pfam" id="PF09995"/>
    </source>
</evidence>
<dbReference type="OrthoDB" id="6072815at2"/>
<dbReference type="AlphaFoldDB" id="S9QIX7"/>
<dbReference type="Pfam" id="PF09995">
    <property type="entry name" value="MPAB_Lcp_cat"/>
    <property type="match status" value="1"/>
</dbReference>
<dbReference type="PANTHER" id="PTHR37539">
    <property type="entry name" value="SECRETED PROTEIN-RELATED"/>
    <property type="match status" value="1"/>
</dbReference>
<name>S9QIX7_CYSF2</name>